<dbReference type="InterPro" id="IPR036170">
    <property type="entry name" value="YezG-like_sf"/>
</dbReference>
<evidence type="ECO:0000313" key="1">
    <source>
        <dbReference type="EMBL" id="SFR08781.1"/>
    </source>
</evidence>
<name>A0A1I6DTV5_9PSEU</name>
<dbReference type="InterPro" id="IPR047659">
    <property type="entry name" value="T7SS_assoc"/>
</dbReference>
<dbReference type="RefSeq" id="WP_093591157.1">
    <property type="nucleotide sequence ID" value="NZ_FOYL01000003.1"/>
</dbReference>
<reference evidence="2" key="1">
    <citation type="submission" date="2016-10" db="EMBL/GenBank/DDBJ databases">
        <authorList>
            <person name="Varghese N."/>
            <person name="Submissions S."/>
        </authorList>
    </citation>
    <scope>NUCLEOTIDE SEQUENCE [LARGE SCALE GENOMIC DNA]</scope>
    <source>
        <strain evidence="2">DSM 44232</strain>
    </source>
</reference>
<protein>
    <submittedName>
        <fullName evidence="1">Uncharacterized protein</fullName>
    </submittedName>
</protein>
<organism evidence="1 2">
    <name type="scientific">Lentzea waywayandensis</name>
    <dbReference type="NCBI Taxonomy" id="84724"/>
    <lineage>
        <taxon>Bacteria</taxon>
        <taxon>Bacillati</taxon>
        <taxon>Actinomycetota</taxon>
        <taxon>Actinomycetes</taxon>
        <taxon>Pseudonocardiales</taxon>
        <taxon>Pseudonocardiaceae</taxon>
        <taxon>Lentzea</taxon>
    </lineage>
</organism>
<dbReference type="OrthoDB" id="275232at2"/>
<proteinExistence type="predicted"/>
<sequence length="702" mass="77721">MTKPGNALGTPEITDNMRATAKRSPGVHLYSIDPMFDPDGAVPPFAIRGAFPVDDRGEIGEFIPNAKYRPSPRALELSLPENALERAIELAATGYGPDADVALALLEAEVFTFDREEHPGHFAIAREGDDQVLHVFTSEARLPGNWSRWQRARGSDLGALEGVLLRLNPGVPAVASVTIPAADLLAAATPAAEPELGVGDFVVWNNRLLPTTHGTVDHRIATHVVFDDGSGTPEPLGQSLVESDFTHFALAHGTDGSMYEVRSVSDDDLEVALLKTGKPKEFVTKSRGEFERLAQMRFNLLPSLDVTDAAPPYLVIPGSDQKPAQADAVVDEITALLTRHCPRGWQTIVVECHALGPWQELTASFRDADGHERRWFAPVMVGQWFHRLRAANYAYPFGAWTTAHYEVTRGERPKLKFSTRAEPRWAVYFDRGPMDLADQLLRTEFLHFPRMPQATPEWMAAALSTLTLAGPPKSVFAESPARGNRETHLVRVFDGMDEDEKPVLFRSPVVPGEKKALLDYLTNATVVLASRGLVRDWMDPERAREVPMAFHTDGRWVWPSTVAYYLEKYDVAPDQSFLAHIRERGYQLPQRLSSPVRARALAVATDAPELEPALAGEFETAAQAVHGIAEFLALDKRSYSLGTAVENALCLVREEDTYVVFWLHDSDRRFYAEFDSPGDAATYLIGFMYSYTDALRQPPAAQ</sequence>
<keyword evidence="2" id="KW-1185">Reference proteome</keyword>
<dbReference type="NCBIfam" id="NF033532">
    <property type="entry name" value="lone7para_assoc"/>
    <property type="match status" value="1"/>
</dbReference>
<dbReference type="AlphaFoldDB" id="A0A1I6DTV5"/>
<accession>A0A1I6DTV5</accession>
<gene>
    <name evidence="1" type="ORF">SAMN04488564_10310</name>
</gene>
<dbReference type="EMBL" id="FOYL01000003">
    <property type="protein sequence ID" value="SFR08781.1"/>
    <property type="molecule type" value="Genomic_DNA"/>
</dbReference>
<dbReference type="Proteomes" id="UP000198583">
    <property type="component" value="Unassembled WGS sequence"/>
</dbReference>
<dbReference type="SUPFAM" id="SSF160424">
    <property type="entry name" value="BH3703-like"/>
    <property type="match status" value="1"/>
</dbReference>
<dbReference type="STRING" id="84724.SAMN04488564_10310"/>
<evidence type="ECO:0000313" key="2">
    <source>
        <dbReference type="Proteomes" id="UP000198583"/>
    </source>
</evidence>